<protein>
    <submittedName>
        <fullName evidence="2">ParB-like nuclease</fullName>
    </submittedName>
</protein>
<dbReference type="InterPro" id="IPR003115">
    <property type="entry name" value="ParB_N"/>
</dbReference>
<reference evidence="2 3" key="1">
    <citation type="journal article" date="2014" name="PLoS Genet.">
        <title>Phylogenetically driven sequencing of extremely halophilic archaea reveals strategies for static and dynamic osmo-response.</title>
        <authorList>
            <person name="Becker E.A."/>
            <person name="Seitzer P.M."/>
            <person name="Tritt A."/>
            <person name="Larsen D."/>
            <person name="Krusor M."/>
            <person name="Yao A.I."/>
            <person name="Wu D."/>
            <person name="Madern D."/>
            <person name="Eisen J.A."/>
            <person name="Darling A.E."/>
            <person name="Facciotti M.T."/>
        </authorList>
    </citation>
    <scope>NUCLEOTIDE SEQUENCE [LARGE SCALE GENOMIC DNA]</scope>
    <source>
        <strain evidence="2 3">JCM 13552</strain>
    </source>
</reference>
<dbReference type="AlphaFoldDB" id="M0NB80"/>
<organism evidence="2 3">
    <name type="scientific">Halococcus thailandensis JCM 13552</name>
    <dbReference type="NCBI Taxonomy" id="1227457"/>
    <lineage>
        <taxon>Archaea</taxon>
        <taxon>Methanobacteriati</taxon>
        <taxon>Methanobacteriota</taxon>
        <taxon>Stenosarchaea group</taxon>
        <taxon>Halobacteria</taxon>
        <taxon>Halobacteriales</taxon>
        <taxon>Halococcaceae</taxon>
        <taxon>Halococcus</taxon>
    </lineage>
</organism>
<name>M0NB80_9EURY</name>
<proteinExistence type="predicted"/>
<dbReference type="RefSeq" id="WP_007738492.1">
    <property type="nucleotide sequence ID" value="NZ_AOMF01000117.1"/>
</dbReference>
<feature type="domain" description="ParB-like N-terminal" evidence="1">
    <location>
        <begin position="75"/>
        <end position="173"/>
    </location>
</feature>
<evidence type="ECO:0000313" key="3">
    <source>
        <dbReference type="Proteomes" id="UP000011680"/>
    </source>
</evidence>
<dbReference type="eggNOG" id="arCOG01875">
    <property type="taxonomic scope" value="Archaea"/>
</dbReference>
<evidence type="ECO:0000259" key="1">
    <source>
        <dbReference type="SMART" id="SM00470"/>
    </source>
</evidence>
<dbReference type="InterPro" id="IPR036086">
    <property type="entry name" value="ParB/Sulfiredoxin_sf"/>
</dbReference>
<gene>
    <name evidence="2" type="ORF">C451_05503</name>
</gene>
<dbReference type="SUPFAM" id="SSF110849">
    <property type="entry name" value="ParB/Sulfiredoxin"/>
    <property type="match status" value="1"/>
</dbReference>
<dbReference type="OrthoDB" id="213951at2157"/>
<comment type="caution">
    <text evidence="2">The sequence shown here is derived from an EMBL/GenBank/DDBJ whole genome shotgun (WGS) entry which is preliminary data.</text>
</comment>
<dbReference type="STRING" id="1227457.C451_05503"/>
<dbReference type="Pfam" id="PF02195">
    <property type="entry name" value="ParB_N"/>
    <property type="match status" value="1"/>
</dbReference>
<dbReference type="Proteomes" id="UP000011680">
    <property type="component" value="Unassembled WGS sequence"/>
</dbReference>
<dbReference type="Gene3D" id="3.90.1530.10">
    <property type="entry name" value="Conserved hypothetical protein from pyrococcus furiosus pfu- 392566-001, ParB domain"/>
    <property type="match status" value="1"/>
</dbReference>
<dbReference type="PATRIC" id="fig|1227457.3.peg.974"/>
<keyword evidence="3" id="KW-1185">Reference proteome</keyword>
<dbReference type="EMBL" id="AOMF01000117">
    <property type="protein sequence ID" value="EMA55227.1"/>
    <property type="molecule type" value="Genomic_DNA"/>
</dbReference>
<evidence type="ECO:0000313" key="2">
    <source>
        <dbReference type="EMBL" id="EMA55227.1"/>
    </source>
</evidence>
<dbReference type="SMART" id="SM00470">
    <property type="entry name" value="ParB"/>
    <property type="match status" value="1"/>
</dbReference>
<accession>M0NB80</accession>
<sequence>MGNPFYDDVDDTFRGVRVRVHTDEHTYEGWCGRWHYNEHGVIVYDAERDDGEQMGAVTLSNPEVVERLSPTDPIEEVRVADIAPSPYTYRSMDDPDHQKFIKLTRERGHLLTYPTVRRVAGDEQRDHNREYEVVAGHRRFATAQQAGLDTITARIADLDAWEAVERFVDDHVAIQGGDERHMYGQEEIDRMLARLREDWSDDRLREIPVLTPYIEEKLASTRSEAMRQGYLADGSGDR</sequence>